<organism evidence="5 6">
    <name type="scientific">Tessaracoccus lubricantis</name>
    <dbReference type="NCBI Taxonomy" id="545543"/>
    <lineage>
        <taxon>Bacteria</taxon>
        <taxon>Bacillati</taxon>
        <taxon>Actinomycetota</taxon>
        <taxon>Actinomycetes</taxon>
        <taxon>Propionibacteriales</taxon>
        <taxon>Propionibacteriaceae</taxon>
        <taxon>Tessaracoccus</taxon>
    </lineage>
</organism>
<feature type="domain" description="HTH lacI-type" evidence="4">
    <location>
        <begin position="8"/>
        <end position="62"/>
    </location>
</feature>
<evidence type="ECO:0000259" key="4">
    <source>
        <dbReference type="PROSITE" id="PS50932"/>
    </source>
</evidence>
<dbReference type="GO" id="GO:0003677">
    <property type="term" value="F:DNA binding"/>
    <property type="evidence" value="ECO:0007669"/>
    <property type="project" value="UniProtKB-KW"/>
</dbReference>
<reference evidence="6" key="1">
    <citation type="journal article" date="2019" name="Int. J. Syst. Evol. Microbiol.">
        <title>The Global Catalogue of Microorganisms (GCM) 10K type strain sequencing project: providing services to taxonomists for standard genome sequencing and annotation.</title>
        <authorList>
            <consortium name="The Broad Institute Genomics Platform"/>
            <consortium name="The Broad Institute Genome Sequencing Center for Infectious Disease"/>
            <person name="Wu L."/>
            <person name="Ma J."/>
        </authorList>
    </citation>
    <scope>NUCLEOTIDE SEQUENCE [LARGE SCALE GENOMIC DNA]</scope>
    <source>
        <strain evidence="6">JCM 19125</strain>
    </source>
</reference>
<dbReference type="InterPro" id="IPR046335">
    <property type="entry name" value="LacI/GalR-like_sensor"/>
</dbReference>
<dbReference type="InterPro" id="IPR028082">
    <property type="entry name" value="Peripla_BP_I"/>
</dbReference>
<keyword evidence="1" id="KW-0805">Transcription regulation</keyword>
<dbReference type="PANTHER" id="PTHR30146">
    <property type="entry name" value="LACI-RELATED TRANSCRIPTIONAL REPRESSOR"/>
    <property type="match status" value="1"/>
</dbReference>
<dbReference type="Proteomes" id="UP001501521">
    <property type="component" value="Unassembled WGS sequence"/>
</dbReference>
<dbReference type="Pfam" id="PF13377">
    <property type="entry name" value="Peripla_BP_3"/>
    <property type="match status" value="1"/>
</dbReference>
<dbReference type="RefSeq" id="WP_345583497.1">
    <property type="nucleotide sequence ID" value="NZ_BAABLV010000036.1"/>
</dbReference>
<evidence type="ECO:0000313" key="5">
    <source>
        <dbReference type="EMBL" id="GAA4905305.1"/>
    </source>
</evidence>
<evidence type="ECO:0000256" key="2">
    <source>
        <dbReference type="ARBA" id="ARBA00023125"/>
    </source>
</evidence>
<evidence type="ECO:0000256" key="1">
    <source>
        <dbReference type="ARBA" id="ARBA00023015"/>
    </source>
</evidence>
<dbReference type="CDD" id="cd06267">
    <property type="entry name" value="PBP1_LacI_sugar_binding-like"/>
    <property type="match status" value="1"/>
</dbReference>
<evidence type="ECO:0000313" key="6">
    <source>
        <dbReference type="Proteomes" id="UP001501521"/>
    </source>
</evidence>
<dbReference type="PROSITE" id="PS00356">
    <property type="entry name" value="HTH_LACI_1"/>
    <property type="match status" value="1"/>
</dbReference>
<keyword evidence="3" id="KW-0804">Transcription</keyword>
<dbReference type="Pfam" id="PF00356">
    <property type="entry name" value="LacI"/>
    <property type="match status" value="1"/>
</dbReference>
<name>A0ABP9FJW2_9ACTN</name>
<dbReference type="InterPro" id="IPR000843">
    <property type="entry name" value="HTH_LacI"/>
</dbReference>
<dbReference type="SUPFAM" id="SSF53822">
    <property type="entry name" value="Periplasmic binding protein-like I"/>
    <property type="match status" value="1"/>
</dbReference>
<dbReference type="PROSITE" id="PS50932">
    <property type="entry name" value="HTH_LACI_2"/>
    <property type="match status" value="1"/>
</dbReference>
<sequence>MTLNGRPPTLEDVARLAGVSRATASRAIIEPQKVSPERRSAVEEAMARLGYVPNAAARSLVTRRTMSIAVVVPEPTRTVFEDPFFQAAIGGINSVLVDADYQLVLLMGDPQGQTQRVRQYLRSRLADGIVVVSHHGSDGVVETAVAAGVPTVLVGRPFSGAVHVAYSDLDNVLGGRIATRRLVEQGCSRIGILTGPLDMVGARDRYDGWRAELAQHGLTGGGIWHGDFDRASGRAAGHEIAKAAIPLDGLFVSSDLMALGVLESLAEHGIRVPQDLKLVGFDDISLAAYHKPALTTVTNSGFDLAAAAAELLLRQLQTGEAQAPRIIQPELVVRESA</sequence>
<dbReference type="SMART" id="SM00354">
    <property type="entry name" value="HTH_LACI"/>
    <property type="match status" value="1"/>
</dbReference>
<dbReference type="Gene3D" id="1.10.260.40">
    <property type="entry name" value="lambda repressor-like DNA-binding domains"/>
    <property type="match status" value="1"/>
</dbReference>
<dbReference type="Gene3D" id="3.40.50.2300">
    <property type="match status" value="2"/>
</dbReference>
<accession>A0ABP9FJW2</accession>
<protein>
    <submittedName>
        <fullName evidence="5">LacI family DNA-binding transcriptional regulator</fullName>
    </submittedName>
</protein>
<dbReference type="EMBL" id="BAABLV010000036">
    <property type="protein sequence ID" value="GAA4905305.1"/>
    <property type="molecule type" value="Genomic_DNA"/>
</dbReference>
<proteinExistence type="predicted"/>
<dbReference type="SUPFAM" id="SSF47413">
    <property type="entry name" value="lambda repressor-like DNA-binding domains"/>
    <property type="match status" value="1"/>
</dbReference>
<gene>
    <name evidence="5" type="ORF">GCM10025789_25850</name>
</gene>
<dbReference type="InterPro" id="IPR010982">
    <property type="entry name" value="Lambda_DNA-bd_dom_sf"/>
</dbReference>
<evidence type="ECO:0000256" key="3">
    <source>
        <dbReference type="ARBA" id="ARBA00023163"/>
    </source>
</evidence>
<keyword evidence="6" id="KW-1185">Reference proteome</keyword>
<dbReference type="CDD" id="cd01392">
    <property type="entry name" value="HTH_LacI"/>
    <property type="match status" value="1"/>
</dbReference>
<dbReference type="PANTHER" id="PTHR30146:SF109">
    <property type="entry name" value="HTH-TYPE TRANSCRIPTIONAL REGULATOR GALS"/>
    <property type="match status" value="1"/>
</dbReference>
<comment type="caution">
    <text evidence="5">The sequence shown here is derived from an EMBL/GenBank/DDBJ whole genome shotgun (WGS) entry which is preliminary data.</text>
</comment>
<keyword evidence="2 5" id="KW-0238">DNA-binding</keyword>